<dbReference type="InterPro" id="IPR028979">
    <property type="entry name" value="Ser_kin/Pase_Hpr-like_N_sf"/>
</dbReference>
<organism evidence="4">
    <name type="scientific">Candidatus Caldatribacterium californiense</name>
    <dbReference type="NCBI Taxonomy" id="1454726"/>
    <lineage>
        <taxon>Bacteria</taxon>
        <taxon>Pseudomonadati</taxon>
        <taxon>Atribacterota</taxon>
        <taxon>Atribacteria</taxon>
        <taxon>Atribacterales</taxon>
        <taxon>Candidatus Caldatribacteriaceae</taxon>
        <taxon>Candidatus Caldatribacterium</taxon>
    </lineage>
</organism>
<dbReference type="InterPro" id="IPR010766">
    <property type="entry name" value="DRTGG"/>
</dbReference>
<evidence type="ECO:0000259" key="3">
    <source>
        <dbReference type="Pfam" id="PF07085"/>
    </source>
</evidence>
<feature type="transmembrane region" description="Helical" evidence="2">
    <location>
        <begin position="49"/>
        <end position="69"/>
    </location>
</feature>
<proteinExistence type="predicted"/>
<comment type="subunit">
    <text evidence="1">Homohexamer.</text>
</comment>
<evidence type="ECO:0000256" key="1">
    <source>
        <dbReference type="ARBA" id="ARBA00011643"/>
    </source>
</evidence>
<keyword evidence="2" id="KW-0472">Membrane</keyword>
<evidence type="ECO:0000313" key="4">
    <source>
        <dbReference type="EMBL" id="HGI30452.1"/>
    </source>
</evidence>
<keyword evidence="2" id="KW-0812">Transmembrane</keyword>
<feature type="domain" description="DRTGG" evidence="3">
    <location>
        <begin position="2"/>
        <end position="100"/>
    </location>
</feature>
<reference evidence="4" key="1">
    <citation type="journal article" date="2020" name="mSystems">
        <title>Genome- and Community-Level Interaction Insights into Carbon Utilization and Element Cycling Functions of Hydrothermarchaeota in Hydrothermal Sediment.</title>
        <authorList>
            <person name="Zhou Z."/>
            <person name="Liu Y."/>
            <person name="Xu W."/>
            <person name="Pan J."/>
            <person name="Luo Z.H."/>
            <person name="Li M."/>
        </authorList>
    </citation>
    <scope>NUCLEOTIDE SEQUENCE [LARGE SCALE GENOMIC DNA]</scope>
    <source>
        <strain evidence="4">SpSt-747</strain>
    </source>
</reference>
<accession>A0A7V3YG17</accession>
<dbReference type="Pfam" id="PF07085">
    <property type="entry name" value="DRTGG"/>
    <property type="match status" value="1"/>
</dbReference>
<evidence type="ECO:0000256" key="2">
    <source>
        <dbReference type="SAM" id="Phobius"/>
    </source>
</evidence>
<gene>
    <name evidence="4" type="ORF">ENV30_03980</name>
</gene>
<comment type="caution">
    <text evidence="4">The sequence shown here is derived from an EMBL/GenBank/DDBJ whole genome shotgun (WGS) entry which is preliminary data.</text>
</comment>
<dbReference type="AlphaFoldDB" id="A0A7V3YG17"/>
<sequence>MEPLEATVLVAGDMEKEVRGGYCGDLLSDCIAHAVEDSVWVTVQSHPNVIAVAILVGIPCVVVVNNYDVDKETLDRAQKEGITVLRTPLSAFEAVARLSALGIPGKKRRER</sequence>
<protein>
    <recommendedName>
        <fullName evidence="3">DRTGG domain-containing protein</fullName>
    </recommendedName>
</protein>
<dbReference type="SUPFAM" id="SSF75138">
    <property type="entry name" value="HprK N-terminal domain-like"/>
    <property type="match status" value="1"/>
</dbReference>
<dbReference type="Gene3D" id="3.40.1390.20">
    <property type="entry name" value="HprK N-terminal domain-like"/>
    <property type="match status" value="1"/>
</dbReference>
<name>A0A7V3YG17_9BACT</name>
<dbReference type="EMBL" id="DTFV01000057">
    <property type="protein sequence ID" value="HGI30452.1"/>
    <property type="molecule type" value="Genomic_DNA"/>
</dbReference>
<keyword evidence="2" id="KW-1133">Transmembrane helix</keyword>